<gene>
    <name evidence="6" type="ORF">H9894_09810</name>
</gene>
<dbReference type="InterPro" id="IPR002130">
    <property type="entry name" value="Cyclophilin-type_PPIase_dom"/>
</dbReference>
<dbReference type="Pfam" id="PF00160">
    <property type="entry name" value="Pro_isomerase"/>
    <property type="match status" value="1"/>
</dbReference>
<reference evidence="6" key="2">
    <citation type="submission" date="2021-04" db="EMBL/GenBank/DDBJ databases">
        <authorList>
            <person name="Gilroy R."/>
        </authorList>
    </citation>
    <scope>NUCLEOTIDE SEQUENCE</scope>
    <source>
        <strain evidence="6">ChiHecec2B26-446</strain>
    </source>
</reference>
<evidence type="ECO:0000256" key="2">
    <source>
        <dbReference type="ARBA" id="ARBA00023110"/>
    </source>
</evidence>
<dbReference type="InterPro" id="IPR029000">
    <property type="entry name" value="Cyclophilin-like_dom_sf"/>
</dbReference>
<organism evidence="6 7">
    <name type="scientific">Candidatus Desulfovibrio intestinipullorum</name>
    <dbReference type="NCBI Taxonomy" id="2838536"/>
    <lineage>
        <taxon>Bacteria</taxon>
        <taxon>Pseudomonadati</taxon>
        <taxon>Thermodesulfobacteriota</taxon>
        <taxon>Desulfovibrionia</taxon>
        <taxon>Desulfovibrionales</taxon>
        <taxon>Desulfovibrionaceae</taxon>
        <taxon>Desulfovibrio</taxon>
    </lineage>
</organism>
<comment type="caution">
    <text evidence="6">The sequence shown here is derived from an EMBL/GenBank/DDBJ whole genome shotgun (WGS) entry which is preliminary data.</text>
</comment>
<comment type="catalytic activity">
    <reaction evidence="4">
        <text>[protein]-peptidylproline (omega=180) = [protein]-peptidylproline (omega=0)</text>
        <dbReference type="Rhea" id="RHEA:16237"/>
        <dbReference type="Rhea" id="RHEA-COMP:10747"/>
        <dbReference type="Rhea" id="RHEA-COMP:10748"/>
        <dbReference type="ChEBI" id="CHEBI:83833"/>
        <dbReference type="ChEBI" id="CHEBI:83834"/>
        <dbReference type="EC" id="5.2.1.8"/>
    </reaction>
</comment>
<dbReference type="CDD" id="cd01920">
    <property type="entry name" value="cyclophilin_EcCYP_like"/>
    <property type="match status" value="1"/>
</dbReference>
<dbReference type="Gene3D" id="2.40.100.10">
    <property type="entry name" value="Cyclophilin-like"/>
    <property type="match status" value="1"/>
</dbReference>
<dbReference type="EMBL" id="DXHV01000082">
    <property type="protein sequence ID" value="HIW01461.1"/>
    <property type="molecule type" value="Genomic_DNA"/>
</dbReference>
<evidence type="ECO:0000313" key="7">
    <source>
        <dbReference type="Proteomes" id="UP000886752"/>
    </source>
</evidence>
<keyword evidence="3 4" id="KW-0413">Isomerase</keyword>
<dbReference type="InterPro" id="IPR020892">
    <property type="entry name" value="Cyclophilin-type_PPIase_CS"/>
</dbReference>
<sequence>MKRLVNLMAAVLVLSVLFCTRGVQAAADPIVQIETNMGNIVLRLDERRAPITVANFLQYVRSGFYDGTIFHRVIKGFMIQGGGLTPELREKTAHAPIKNEASVSLRNRKYTIAMARTSAPNSATCQFFINTKDNRGLDPDRAQDGVGYAVFGRVIQGREVVDRIESVDVSNKHPFYKDVPVKPVIIKSVKVLGDSK</sequence>
<feature type="chain" id="PRO_5039745243" description="Peptidyl-prolyl cis-trans isomerase" evidence="4">
    <location>
        <begin position="26"/>
        <end position="196"/>
    </location>
</feature>
<evidence type="ECO:0000313" key="6">
    <source>
        <dbReference type="EMBL" id="HIW01461.1"/>
    </source>
</evidence>
<dbReference type="SUPFAM" id="SSF50891">
    <property type="entry name" value="Cyclophilin-like"/>
    <property type="match status" value="1"/>
</dbReference>
<dbReference type="InterPro" id="IPR044665">
    <property type="entry name" value="E_coli_cyclophilin_A-like"/>
</dbReference>
<evidence type="ECO:0000256" key="3">
    <source>
        <dbReference type="ARBA" id="ARBA00023235"/>
    </source>
</evidence>
<keyword evidence="2 4" id="KW-0697">Rotamase</keyword>
<dbReference type="GO" id="GO:0003755">
    <property type="term" value="F:peptidyl-prolyl cis-trans isomerase activity"/>
    <property type="evidence" value="ECO:0007669"/>
    <property type="project" value="UniProtKB-UniRule"/>
</dbReference>
<dbReference type="PROSITE" id="PS50072">
    <property type="entry name" value="CSA_PPIASE_2"/>
    <property type="match status" value="1"/>
</dbReference>
<dbReference type="Proteomes" id="UP000886752">
    <property type="component" value="Unassembled WGS sequence"/>
</dbReference>
<proteinExistence type="inferred from homology"/>
<evidence type="ECO:0000256" key="1">
    <source>
        <dbReference type="ARBA" id="ARBA00007365"/>
    </source>
</evidence>
<dbReference type="GO" id="GO:0006457">
    <property type="term" value="P:protein folding"/>
    <property type="evidence" value="ECO:0007669"/>
    <property type="project" value="InterPro"/>
</dbReference>
<dbReference type="PANTHER" id="PTHR43246">
    <property type="entry name" value="PEPTIDYL-PROLYL CIS-TRANS ISOMERASE CYP38, CHLOROPLASTIC"/>
    <property type="match status" value="1"/>
</dbReference>
<reference evidence="6" key="1">
    <citation type="journal article" date="2021" name="PeerJ">
        <title>Extensive microbial diversity within the chicken gut microbiome revealed by metagenomics and culture.</title>
        <authorList>
            <person name="Gilroy R."/>
            <person name="Ravi A."/>
            <person name="Getino M."/>
            <person name="Pursley I."/>
            <person name="Horton D.L."/>
            <person name="Alikhan N.F."/>
            <person name="Baker D."/>
            <person name="Gharbi K."/>
            <person name="Hall N."/>
            <person name="Watson M."/>
            <person name="Adriaenssens E.M."/>
            <person name="Foster-Nyarko E."/>
            <person name="Jarju S."/>
            <person name="Secka A."/>
            <person name="Antonio M."/>
            <person name="Oren A."/>
            <person name="Chaudhuri R.R."/>
            <person name="La Ragione R."/>
            <person name="Hildebrand F."/>
            <person name="Pallen M.J."/>
        </authorList>
    </citation>
    <scope>NUCLEOTIDE SEQUENCE</scope>
    <source>
        <strain evidence="6">ChiHecec2B26-446</strain>
    </source>
</reference>
<evidence type="ECO:0000256" key="4">
    <source>
        <dbReference type="RuleBase" id="RU363019"/>
    </source>
</evidence>
<dbReference type="PROSITE" id="PS00170">
    <property type="entry name" value="CSA_PPIASE_1"/>
    <property type="match status" value="1"/>
</dbReference>
<comment type="function">
    <text evidence="4">PPIases accelerate the folding of proteins. It catalyzes the cis-trans isomerization of proline imidic peptide bonds in oligopeptides.</text>
</comment>
<feature type="domain" description="PPIase cyclophilin-type" evidence="5">
    <location>
        <begin position="34"/>
        <end position="191"/>
    </location>
</feature>
<dbReference type="PRINTS" id="PR00153">
    <property type="entry name" value="CSAPPISMRASE"/>
</dbReference>
<dbReference type="EC" id="5.2.1.8" evidence="4"/>
<name>A0A9D1TRG3_9BACT</name>
<evidence type="ECO:0000259" key="5">
    <source>
        <dbReference type="PROSITE" id="PS50072"/>
    </source>
</evidence>
<feature type="signal peptide" evidence="4">
    <location>
        <begin position="1"/>
        <end position="25"/>
    </location>
</feature>
<accession>A0A9D1TRG3</accession>
<comment type="similarity">
    <text evidence="1 4">Belongs to the cyclophilin-type PPIase family.</text>
</comment>
<dbReference type="AlphaFoldDB" id="A0A9D1TRG3"/>
<keyword evidence="4" id="KW-0732">Signal</keyword>
<protein>
    <recommendedName>
        <fullName evidence="4">Peptidyl-prolyl cis-trans isomerase</fullName>
        <shortName evidence="4">PPIase</shortName>
        <ecNumber evidence="4">5.2.1.8</ecNumber>
    </recommendedName>
</protein>